<dbReference type="RefSeq" id="WP_081886637.1">
    <property type="nucleotide sequence ID" value="NZ_JDUW01000009.1"/>
</dbReference>
<protein>
    <recommendedName>
        <fullName evidence="4">DUF4244 domain-containing protein</fullName>
    </recommendedName>
</protein>
<evidence type="ECO:0000313" key="3">
    <source>
        <dbReference type="Proteomes" id="UP000028984"/>
    </source>
</evidence>
<dbReference type="EMBL" id="JGZK01000010">
    <property type="protein sequence ID" value="KFI85089.1"/>
    <property type="molecule type" value="Genomic_DNA"/>
</dbReference>
<dbReference type="Pfam" id="PF14029">
    <property type="entry name" value="DUF4244"/>
    <property type="match status" value="1"/>
</dbReference>
<dbReference type="STRING" id="1437610.BREU_1908"/>
<dbReference type="Proteomes" id="UP000028984">
    <property type="component" value="Unassembled WGS sequence"/>
</dbReference>
<name>A0A087CP89_9BIFI</name>
<dbReference type="AlphaFoldDB" id="A0A087CP89"/>
<reference evidence="2 3" key="1">
    <citation type="submission" date="2014-03" db="EMBL/GenBank/DDBJ databases">
        <title>Genomics of Bifidobacteria.</title>
        <authorList>
            <person name="Ventura M."/>
            <person name="Milani C."/>
            <person name="Lugli G.A."/>
        </authorList>
    </citation>
    <scope>NUCLEOTIDE SEQUENCE [LARGE SCALE GENOMIC DNA]</scope>
    <source>
        <strain evidence="2 3">DSM 23975</strain>
    </source>
</reference>
<evidence type="ECO:0000313" key="2">
    <source>
        <dbReference type="EMBL" id="KFI85089.1"/>
    </source>
</evidence>
<proteinExistence type="predicted"/>
<evidence type="ECO:0008006" key="4">
    <source>
        <dbReference type="Google" id="ProtNLM"/>
    </source>
</evidence>
<comment type="caution">
    <text evidence="2">The sequence shown here is derived from an EMBL/GenBank/DDBJ whole genome shotgun (WGS) entry which is preliminary data.</text>
</comment>
<keyword evidence="1" id="KW-1133">Transmembrane helix</keyword>
<dbReference type="OrthoDB" id="3748241at2"/>
<keyword evidence="3" id="KW-1185">Reference proteome</keyword>
<keyword evidence="1" id="KW-0472">Membrane</keyword>
<feature type="transmembrane region" description="Helical" evidence="1">
    <location>
        <begin position="56"/>
        <end position="74"/>
    </location>
</feature>
<dbReference type="InterPro" id="IPR025338">
    <property type="entry name" value="DUF4244"/>
</dbReference>
<dbReference type="eggNOG" id="ENOG5033B4A">
    <property type="taxonomic scope" value="Bacteria"/>
</dbReference>
<keyword evidence="1" id="KW-0812">Transmembrane</keyword>
<gene>
    <name evidence="2" type="ORF">BREU_1908</name>
</gene>
<accession>A0A087CP89</accession>
<organism evidence="2 3">
    <name type="scientific">Bifidobacterium reuteri DSM 23975</name>
    <dbReference type="NCBI Taxonomy" id="1437610"/>
    <lineage>
        <taxon>Bacteria</taxon>
        <taxon>Bacillati</taxon>
        <taxon>Actinomycetota</taxon>
        <taxon>Actinomycetes</taxon>
        <taxon>Bifidobacteriales</taxon>
        <taxon>Bifidobacteriaceae</taxon>
        <taxon>Bifidobacterium</taxon>
    </lineage>
</organism>
<sequence>MLTRHATPSRDLVRLADSPGDIVGLRARINRRLCLMDAQIRTFIERPEEGAVTAEYAVVLVAATGFAALLVTILKSDAVKTLLMNIIKKALNIG</sequence>
<evidence type="ECO:0000256" key="1">
    <source>
        <dbReference type="SAM" id="Phobius"/>
    </source>
</evidence>